<dbReference type="EMBL" id="JASCQP010000018">
    <property type="protein sequence ID" value="MDI5890604.1"/>
    <property type="molecule type" value="Genomic_DNA"/>
</dbReference>
<gene>
    <name evidence="1" type="ORF">QLQ83_05820</name>
</gene>
<dbReference type="Proteomes" id="UP001225957">
    <property type="component" value="Unassembled WGS sequence"/>
</dbReference>
<accession>A0ABT6UXC4</accession>
<organism evidence="1 2">
    <name type="scientific">Halomonas rhizosphaerae</name>
    <dbReference type="NCBI Taxonomy" id="3043296"/>
    <lineage>
        <taxon>Bacteria</taxon>
        <taxon>Pseudomonadati</taxon>
        <taxon>Pseudomonadota</taxon>
        <taxon>Gammaproteobacteria</taxon>
        <taxon>Oceanospirillales</taxon>
        <taxon>Halomonadaceae</taxon>
        <taxon>Halomonas</taxon>
    </lineage>
</organism>
<name>A0ABT6UXC4_9GAMM</name>
<proteinExistence type="predicted"/>
<sequence>MAQAEVLAPGNTGATSTDIVVAAGESVTVGLFAATAGRLPAGVQFLVAQDTPGADNTIARLSATELSTVLAAPGTYRVTRPAYSGDAFGVFTET</sequence>
<keyword evidence="2" id="KW-1185">Reference proteome</keyword>
<evidence type="ECO:0000313" key="2">
    <source>
        <dbReference type="Proteomes" id="UP001225957"/>
    </source>
</evidence>
<evidence type="ECO:0000313" key="1">
    <source>
        <dbReference type="EMBL" id="MDI5890604.1"/>
    </source>
</evidence>
<comment type="caution">
    <text evidence="1">The sequence shown here is derived from an EMBL/GenBank/DDBJ whole genome shotgun (WGS) entry which is preliminary data.</text>
</comment>
<dbReference type="RefSeq" id="WP_282734579.1">
    <property type="nucleotide sequence ID" value="NZ_JASCQP010000018.1"/>
</dbReference>
<reference evidence="1 2" key="1">
    <citation type="submission" date="2023-04" db="EMBL/GenBank/DDBJ databases">
        <title>Halomonas strains isolated from rhizosphere soil.</title>
        <authorList>
            <person name="Xu L."/>
            <person name="Sun J.-Q."/>
        </authorList>
    </citation>
    <scope>NUCLEOTIDE SEQUENCE [LARGE SCALE GENOMIC DNA]</scope>
    <source>
        <strain evidence="1 2">LR5S20</strain>
    </source>
</reference>
<protein>
    <submittedName>
        <fullName evidence="1">Uncharacterized protein</fullName>
    </submittedName>
</protein>